<dbReference type="Proteomes" id="UP000266673">
    <property type="component" value="Unassembled WGS sequence"/>
</dbReference>
<feature type="region of interest" description="Disordered" evidence="1">
    <location>
        <begin position="314"/>
        <end position="339"/>
    </location>
</feature>
<name>A0A397WBZ3_9GLOM</name>
<protein>
    <submittedName>
        <fullName evidence="2">Uncharacterized protein</fullName>
    </submittedName>
</protein>
<organism evidence="2 3">
    <name type="scientific">Gigaspora rosea</name>
    <dbReference type="NCBI Taxonomy" id="44941"/>
    <lineage>
        <taxon>Eukaryota</taxon>
        <taxon>Fungi</taxon>
        <taxon>Fungi incertae sedis</taxon>
        <taxon>Mucoromycota</taxon>
        <taxon>Glomeromycotina</taxon>
        <taxon>Glomeromycetes</taxon>
        <taxon>Diversisporales</taxon>
        <taxon>Gigasporaceae</taxon>
        <taxon>Gigaspora</taxon>
    </lineage>
</organism>
<gene>
    <name evidence="2" type="ORF">C2G38_2027689</name>
</gene>
<evidence type="ECO:0000313" key="3">
    <source>
        <dbReference type="Proteomes" id="UP000266673"/>
    </source>
</evidence>
<evidence type="ECO:0000313" key="2">
    <source>
        <dbReference type="EMBL" id="RIB29486.1"/>
    </source>
</evidence>
<accession>A0A397WBZ3</accession>
<dbReference type="EMBL" id="QKWP01000037">
    <property type="protein sequence ID" value="RIB29486.1"/>
    <property type="molecule type" value="Genomic_DNA"/>
</dbReference>
<keyword evidence="3" id="KW-1185">Reference proteome</keyword>
<reference evidence="2 3" key="1">
    <citation type="submission" date="2018-06" db="EMBL/GenBank/DDBJ databases">
        <title>Comparative genomics reveals the genomic features of Rhizophagus irregularis, R. cerebriforme, R. diaphanum and Gigaspora rosea, and their symbiotic lifestyle signature.</title>
        <authorList>
            <person name="Morin E."/>
            <person name="San Clemente H."/>
            <person name="Chen E.C.H."/>
            <person name="De La Providencia I."/>
            <person name="Hainaut M."/>
            <person name="Kuo A."/>
            <person name="Kohler A."/>
            <person name="Murat C."/>
            <person name="Tang N."/>
            <person name="Roy S."/>
            <person name="Loubradou J."/>
            <person name="Henrissat B."/>
            <person name="Grigoriev I.V."/>
            <person name="Corradi N."/>
            <person name="Roux C."/>
            <person name="Martin F.M."/>
        </authorList>
    </citation>
    <scope>NUCLEOTIDE SEQUENCE [LARGE SCALE GENOMIC DNA]</scope>
    <source>
        <strain evidence="2 3">DAOM 194757</strain>
    </source>
</reference>
<evidence type="ECO:0000256" key="1">
    <source>
        <dbReference type="SAM" id="MobiDB-lite"/>
    </source>
</evidence>
<dbReference type="AlphaFoldDB" id="A0A397WBZ3"/>
<proteinExistence type="predicted"/>
<sequence>MSLQEVRPEKSCLSTVTGALKSYYVPESLVKNDASNSITKEKALKEKGVELDPRIDLNNLIGDYFEALEGWSSRPKELESEIGYSLEENKKNKYEALVYSEKSFELNRYEAHIFGICHRNNAEVETKGKKRDLQEPLKVSGVEKEEDKPFTYCQKSAEIRAACTVDPYREKKEREIRVEKDDHMNRVEAEKNENHLFKIESKDKIGVEKDATKLAEVEEILYSPPHRKVPTQDVRLDMPCLLTATGVFESYYVPEALEKNDNTNLITKRKLALEKRKKETNKKGSFITRNPLKPPRPVTNQEFVEVDNCGETKLDRKEEVSDKDDLEESERKTLVKSGDRKNEYKKTERIEVDLNLNPIQNEYAKAEDPECLEDNRQHGIDDRLINVKSAVKNLFVNSGAWIRKQIKEAMVRIRKDKNNGEKNYKNNSSIVMHKMSNKEMKDVSNPGKYHSYVL</sequence>
<comment type="caution">
    <text evidence="2">The sequence shown here is derived from an EMBL/GenBank/DDBJ whole genome shotgun (WGS) entry which is preliminary data.</text>
</comment>
<feature type="compositionally biased region" description="Basic and acidic residues" evidence="1">
    <location>
        <begin position="329"/>
        <end position="339"/>
    </location>
</feature>
<feature type="region of interest" description="Disordered" evidence="1">
    <location>
        <begin position="277"/>
        <end position="298"/>
    </location>
</feature>